<evidence type="ECO:0000256" key="1">
    <source>
        <dbReference type="ARBA" id="ARBA00022801"/>
    </source>
</evidence>
<sequence length="800" mass="89789">MKFKFSILFFALFGFAQAQENVTFQKPSQEILQLADFQRPPAIMMSQDKQWVVSTYRPTYKSLDELNQSEVKLAGLRINPVTNISSTTVYLDNIKVKRFGEKVDRQITGLPTNPKIANVSFSPDGKKLAFTNTTTNGVELWLVDLAAAAATKITKDDLNANMELPYTWFKDGQKLLLSKLPANRNKLIDSSKDLPKGPIVSTSDGQVSQLRTYQDLLKNPQDEANFETLTQAEVFITDLNGNQSKFLGSAIYSQLSFSPDGNYLLTSIIKRPFSYVVPLNSFPQESVVYDLKGSRIKVVNEVPLIEIMPKGFSSVRKGKRSLHWRTDKPASLAFVQALDEGDATKKVDLRDELLSWDAPFTGEPESLMKIADRFGGVSWGDQNNTLVYSNWYDTRNVKTFLLNPTTKVSKLIADRNSQDVYSDPGKVYTERNAFGSNVMSVQNGKTYWIGEGFTKDGQFPFIDELDMKTLTKKRVYTATARDKKEVINSILDIKKGDILVSLQSATEYPNYFTKNIKSGKQTAVTNVENPFKGLEAVSKEVIHYKRKDGVSLSGTLYLPAGYDKTKKEKLPLLIWAYPREFKDQSTAGQSTANPNEYTFPSYGSFIYWVMKGYAVLDNAAFPIIGAGTAEPNDTFIEQLVANGEAAIDAVDKLGYIDRTRVGVGGHSYGAFMTANLLTHSKLFAVGIARSGAYNRTLTPFGFQSEQRNYWDVPEVYNTMSPFMNADKMKTPMLLIHGAADNNPGTFTLQTERYFQALKNLGAPVRMVLLPFESHGYASKENILHTLWEQDQFLEKYLKKK</sequence>
<dbReference type="PANTHER" id="PTHR42776:SF28">
    <property type="entry name" value="GLUTAMYL ENDOPEPTIDASE, CHLOROPLASTIC-RELATED"/>
    <property type="match status" value="1"/>
</dbReference>
<dbReference type="GO" id="GO:0006508">
    <property type="term" value="P:proteolysis"/>
    <property type="evidence" value="ECO:0007669"/>
    <property type="project" value="InterPro"/>
</dbReference>
<keyword evidence="3" id="KW-0732">Signal</keyword>
<evidence type="ECO:0000259" key="4">
    <source>
        <dbReference type="Pfam" id="PF00326"/>
    </source>
</evidence>
<dbReference type="Gene3D" id="3.40.50.1820">
    <property type="entry name" value="alpha/beta hydrolase"/>
    <property type="match status" value="1"/>
</dbReference>
<dbReference type="RefSeq" id="WP_085472465.1">
    <property type="nucleotide sequence ID" value="NZ_FXAU01000002.1"/>
</dbReference>
<dbReference type="InterPro" id="IPR001375">
    <property type="entry name" value="Peptidase_S9_cat"/>
</dbReference>
<dbReference type="PANTHER" id="PTHR42776">
    <property type="entry name" value="SERINE PEPTIDASE S9 FAMILY MEMBER"/>
    <property type="match status" value="1"/>
</dbReference>
<feature type="chain" id="PRO_5012394770" evidence="3">
    <location>
        <begin position="19"/>
        <end position="800"/>
    </location>
</feature>
<dbReference type="GO" id="GO:0004177">
    <property type="term" value="F:aminopeptidase activity"/>
    <property type="evidence" value="ECO:0007669"/>
    <property type="project" value="UniProtKB-KW"/>
</dbReference>
<evidence type="ECO:0000313" key="5">
    <source>
        <dbReference type="EMBL" id="SMG25374.1"/>
    </source>
</evidence>
<keyword evidence="5" id="KW-0031">Aminopeptidase</keyword>
<evidence type="ECO:0000256" key="2">
    <source>
        <dbReference type="ARBA" id="ARBA00022825"/>
    </source>
</evidence>
<gene>
    <name evidence="5" type="ORF">SAMN05660862_1720</name>
</gene>
<dbReference type="InterPro" id="IPR011659">
    <property type="entry name" value="WD40"/>
</dbReference>
<dbReference type="SUPFAM" id="SSF53474">
    <property type="entry name" value="alpha/beta-Hydrolases"/>
    <property type="match status" value="1"/>
</dbReference>
<protein>
    <submittedName>
        <fullName evidence="5">Dipeptidyl aminopeptidase/acylaminoacyl peptidase</fullName>
    </submittedName>
</protein>
<dbReference type="SUPFAM" id="SSF82171">
    <property type="entry name" value="DPP6 N-terminal domain-like"/>
    <property type="match status" value="1"/>
</dbReference>
<evidence type="ECO:0000256" key="3">
    <source>
        <dbReference type="SAM" id="SignalP"/>
    </source>
</evidence>
<keyword evidence="5" id="KW-0645">Protease</keyword>
<keyword evidence="1" id="KW-0378">Hydrolase</keyword>
<dbReference type="InterPro" id="IPR029058">
    <property type="entry name" value="AB_hydrolase_fold"/>
</dbReference>
<dbReference type="AlphaFoldDB" id="A0A1X7JBX4"/>
<reference evidence="5 6" key="1">
    <citation type="submission" date="2017-04" db="EMBL/GenBank/DDBJ databases">
        <authorList>
            <person name="Afonso C.L."/>
            <person name="Miller P.J."/>
            <person name="Scott M.A."/>
            <person name="Spackman E."/>
            <person name="Goraichik I."/>
            <person name="Dimitrov K.M."/>
            <person name="Suarez D.L."/>
            <person name="Swayne D.E."/>
        </authorList>
    </citation>
    <scope>NUCLEOTIDE SEQUENCE [LARGE SCALE GENOMIC DNA]</scope>
    <source>
        <strain evidence="5 6">DSM 22418</strain>
    </source>
</reference>
<name>A0A1X7JBX4_9SPHI</name>
<dbReference type="GO" id="GO:0004252">
    <property type="term" value="F:serine-type endopeptidase activity"/>
    <property type="evidence" value="ECO:0007669"/>
    <property type="project" value="TreeGrafter"/>
</dbReference>
<dbReference type="InterPro" id="IPR011042">
    <property type="entry name" value="6-blade_b-propeller_TolB-like"/>
</dbReference>
<feature type="domain" description="Peptidase S9 prolyl oligopeptidase catalytic" evidence="4">
    <location>
        <begin position="645"/>
        <end position="799"/>
    </location>
</feature>
<dbReference type="Pfam" id="PF07676">
    <property type="entry name" value="PD40"/>
    <property type="match status" value="1"/>
</dbReference>
<dbReference type="Proteomes" id="UP000192980">
    <property type="component" value="Unassembled WGS sequence"/>
</dbReference>
<keyword evidence="6" id="KW-1185">Reference proteome</keyword>
<proteinExistence type="predicted"/>
<dbReference type="Gene3D" id="2.120.10.30">
    <property type="entry name" value="TolB, C-terminal domain"/>
    <property type="match status" value="1"/>
</dbReference>
<dbReference type="STRING" id="561061.SAMN05660862_1720"/>
<dbReference type="Pfam" id="PF00326">
    <property type="entry name" value="Peptidase_S9"/>
    <property type="match status" value="1"/>
</dbReference>
<feature type="signal peptide" evidence="3">
    <location>
        <begin position="1"/>
        <end position="18"/>
    </location>
</feature>
<accession>A0A1X7JBX4</accession>
<evidence type="ECO:0000313" key="6">
    <source>
        <dbReference type="Proteomes" id="UP000192980"/>
    </source>
</evidence>
<organism evidence="5 6">
    <name type="scientific">Sphingobacterium psychroaquaticum</name>
    <dbReference type="NCBI Taxonomy" id="561061"/>
    <lineage>
        <taxon>Bacteria</taxon>
        <taxon>Pseudomonadati</taxon>
        <taxon>Bacteroidota</taxon>
        <taxon>Sphingobacteriia</taxon>
        <taxon>Sphingobacteriales</taxon>
        <taxon>Sphingobacteriaceae</taxon>
        <taxon>Sphingobacterium</taxon>
    </lineage>
</organism>
<keyword evidence="2" id="KW-0720">Serine protease</keyword>
<dbReference type="OrthoDB" id="6388416at2"/>
<dbReference type="EMBL" id="FXAU01000002">
    <property type="protein sequence ID" value="SMG25374.1"/>
    <property type="molecule type" value="Genomic_DNA"/>
</dbReference>